<gene>
    <name evidence="3" type="ORF">EB796_024996</name>
</gene>
<reference evidence="3" key="1">
    <citation type="submission" date="2020-06" db="EMBL/GenBank/DDBJ databases">
        <title>Draft genome of Bugula neritina, a colonial animal packing powerful symbionts and potential medicines.</title>
        <authorList>
            <person name="Rayko M."/>
        </authorList>
    </citation>
    <scope>NUCLEOTIDE SEQUENCE [LARGE SCALE GENOMIC DNA]</scope>
    <source>
        <strain evidence="3">Kwan_BN1</strain>
    </source>
</reference>
<dbReference type="EMBL" id="VXIV02003487">
    <property type="protein sequence ID" value="KAF6016690.1"/>
    <property type="molecule type" value="Genomic_DNA"/>
</dbReference>
<organism evidence="3 4">
    <name type="scientific">Bugula neritina</name>
    <name type="common">Brown bryozoan</name>
    <name type="synonym">Sertularia neritina</name>
    <dbReference type="NCBI Taxonomy" id="10212"/>
    <lineage>
        <taxon>Eukaryota</taxon>
        <taxon>Metazoa</taxon>
        <taxon>Spiralia</taxon>
        <taxon>Lophotrochozoa</taxon>
        <taxon>Bryozoa</taxon>
        <taxon>Gymnolaemata</taxon>
        <taxon>Cheilostomatida</taxon>
        <taxon>Flustrina</taxon>
        <taxon>Buguloidea</taxon>
        <taxon>Bugulidae</taxon>
        <taxon>Bugula</taxon>
    </lineage>
</organism>
<feature type="transmembrane region" description="Helical" evidence="1">
    <location>
        <begin position="73"/>
        <end position="93"/>
    </location>
</feature>
<accession>A0A7J7IS23</accession>
<evidence type="ECO:0000256" key="1">
    <source>
        <dbReference type="SAM" id="Phobius"/>
    </source>
</evidence>
<evidence type="ECO:0000256" key="2">
    <source>
        <dbReference type="SAM" id="SignalP"/>
    </source>
</evidence>
<feature type="chain" id="PRO_5029718223" evidence="2">
    <location>
        <begin position="24"/>
        <end position="169"/>
    </location>
</feature>
<protein>
    <submittedName>
        <fullName evidence="3">Uncharacterized protein</fullName>
    </submittedName>
</protein>
<feature type="signal peptide" evidence="2">
    <location>
        <begin position="1"/>
        <end position="23"/>
    </location>
</feature>
<keyword evidence="4" id="KW-1185">Reference proteome</keyword>
<evidence type="ECO:0000313" key="4">
    <source>
        <dbReference type="Proteomes" id="UP000593567"/>
    </source>
</evidence>
<name>A0A7J7IS23_BUGNE</name>
<keyword evidence="2" id="KW-0732">Signal</keyword>
<comment type="caution">
    <text evidence="3">The sequence shown here is derived from an EMBL/GenBank/DDBJ whole genome shotgun (WGS) entry which is preliminary data.</text>
</comment>
<keyword evidence="1" id="KW-1133">Transmembrane helix</keyword>
<sequence>MKSNIAALLIVLAFYVLVTNGSGYEEFDQQVQQKLCNIWGPLYRSRNWNQAIGLHFFRKYMQQCPNRPSMFTFWHSVAGVCSQTIVISSTNVFHNNFGIQSSRPTNMSSCFVIFLLCAASFTTGLFFDRQPPDSSDVYEFDLTLTWEMSMLYTDADDVQWVSDTLFLII</sequence>
<feature type="transmembrane region" description="Helical" evidence="1">
    <location>
        <begin position="105"/>
        <end position="127"/>
    </location>
</feature>
<evidence type="ECO:0000313" key="3">
    <source>
        <dbReference type="EMBL" id="KAF6016690.1"/>
    </source>
</evidence>
<keyword evidence="1" id="KW-0472">Membrane</keyword>
<keyword evidence="1" id="KW-0812">Transmembrane</keyword>
<dbReference type="AlphaFoldDB" id="A0A7J7IS23"/>
<proteinExistence type="predicted"/>
<dbReference type="Proteomes" id="UP000593567">
    <property type="component" value="Unassembled WGS sequence"/>
</dbReference>